<reference evidence="1 2" key="1">
    <citation type="submission" date="2014-06" db="EMBL/GenBank/DDBJ databases">
        <authorList>
            <person name="Swart Estienne"/>
        </authorList>
    </citation>
    <scope>NUCLEOTIDE SEQUENCE [LARGE SCALE GENOMIC DNA]</scope>
    <source>
        <strain evidence="1 2">130c</strain>
    </source>
</reference>
<accession>A0A078AH08</accession>
<gene>
    <name evidence="1" type="primary">Contig17442.g18559</name>
    <name evidence="1" type="ORF">STYLEM_10538</name>
</gene>
<evidence type="ECO:0000313" key="1">
    <source>
        <dbReference type="EMBL" id="CDW81519.1"/>
    </source>
</evidence>
<dbReference type="InParanoid" id="A0A078AH08"/>
<evidence type="ECO:0000313" key="2">
    <source>
        <dbReference type="Proteomes" id="UP000039865"/>
    </source>
</evidence>
<keyword evidence="2" id="KW-1185">Reference proteome</keyword>
<protein>
    <submittedName>
        <fullName evidence="1">Uncharacterized protein</fullName>
    </submittedName>
</protein>
<dbReference type="EMBL" id="CCKQ01010024">
    <property type="protein sequence ID" value="CDW81519.1"/>
    <property type="molecule type" value="Genomic_DNA"/>
</dbReference>
<dbReference type="Proteomes" id="UP000039865">
    <property type="component" value="Unassembled WGS sequence"/>
</dbReference>
<proteinExistence type="predicted"/>
<organism evidence="1 2">
    <name type="scientific">Stylonychia lemnae</name>
    <name type="common">Ciliate</name>
    <dbReference type="NCBI Taxonomy" id="5949"/>
    <lineage>
        <taxon>Eukaryota</taxon>
        <taxon>Sar</taxon>
        <taxon>Alveolata</taxon>
        <taxon>Ciliophora</taxon>
        <taxon>Intramacronucleata</taxon>
        <taxon>Spirotrichea</taxon>
        <taxon>Stichotrichia</taxon>
        <taxon>Sporadotrichida</taxon>
        <taxon>Oxytrichidae</taxon>
        <taxon>Stylonychinae</taxon>
        <taxon>Stylonychia</taxon>
    </lineage>
</organism>
<dbReference type="AlphaFoldDB" id="A0A078AH08"/>
<sequence>MSNFVRDYLQHKDDDFSEYIPNAFKMSVDEKQRLNQLQTQRLKFDINLAAACVRPCFKAFNTPVVLDGESECMINCIAKGEELLAIFEMNIAKE</sequence>
<name>A0A078AH08_STYLE</name>